<name>A0AAD2BSH4_9RALS</name>
<organism evidence="1 2">
    <name type="scientific">Ralstonia thomasii</name>
    <dbReference type="NCBI Taxonomy" id="3058596"/>
    <lineage>
        <taxon>Bacteria</taxon>
        <taxon>Pseudomonadati</taxon>
        <taxon>Pseudomonadota</taxon>
        <taxon>Betaproteobacteria</taxon>
        <taxon>Burkholderiales</taxon>
        <taxon>Burkholderiaceae</taxon>
        <taxon>Ralstonia</taxon>
    </lineage>
</organism>
<gene>
    <name evidence="1" type="ORF">R77560_04562</name>
</gene>
<proteinExistence type="predicted"/>
<dbReference type="RefSeq" id="WP_316685521.1">
    <property type="nucleotide sequence ID" value="NZ_CATZAZ010000016.1"/>
</dbReference>
<dbReference type="Proteomes" id="UP001189756">
    <property type="component" value="Unassembled WGS sequence"/>
</dbReference>
<sequence length="112" mass="12296">MSANLTIQKPRLYVTPAGAGQMTETDLLNAIMFGKSVEYRDYSGKLAAVKAELSVDLVNAINEQDDSINATLVRAYAHGPAALYKAIGRLMKKEIADDLAFYNDRDGRIVEE</sequence>
<comment type="caution">
    <text evidence="1">The sequence shown here is derived from an EMBL/GenBank/DDBJ whole genome shotgun (WGS) entry which is preliminary data.</text>
</comment>
<dbReference type="AlphaFoldDB" id="A0AAD2BSH4"/>
<accession>A0AAD2BSH4</accession>
<dbReference type="EMBL" id="CATZAZ010000016">
    <property type="protein sequence ID" value="CAJ0807340.1"/>
    <property type="molecule type" value="Genomic_DNA"/>
</dbReference>
<protein>
    <submittedName>
        <fullName evidence="1">Uncharacterized protein</fullName>
    </submittedName>
</protein>
<evidence type="ECO:0000313" key="1">
    <source>
        <dbReference type="EMBL" id="CAJ0807340.1"/>
    </source>
</evidence>
<reference evidence="1" key="1">
    <citation type="submission" date="2023-07" db="EMBL/GenBank/DDBJ databases">
        <authorList>
            <person name="Peeters C."/>
        </authorList>
    </citation>
    <scope>NUCLEOTIDE SEQUENCE</scope>
    <source>
        <strain evidence="1">R-77560</strain>
    </source>
</reference>
<evidence type="ECO:0000313" key="2">
    <source>
        <dbReference type="Proteomes" id="UP001189756"/>
    </source>
</evidence>